<accession>A0A3A9YS06</accession>
<evidence type="ECO:0000256" key="1">
    <source>
        <dbReference type="SAM" id="MobiDB-lite"/>
    </source>
</evidence>
<evidence type="ECO:0000313" key="4">
    <source>
        <dbReference type="Proteomes" id="UP000272474"/>
    </source>
</evidence>
<dbReference type="InterPro" id="IPR035214">
    <property type="entry name" value="DUF5324"/>
</dbReference>
<feature type="region of interest" description="Disordered" evidence="1">
    <location>
        <begin position="73"/>
        <end position="131"/>
    </location>
</feature>
<keyword evidence="2" id="KW-1133">Transmembrane helix</keyword>
<feature type="compositionally biased region" description="Basic and acidic residues" evidence="1">
    <location>
        <begin position="87"/>
        <end position="97"/>
    </location>
</feature>
<name>A0A3A9YS06_9ACTN</name>
<evidence type="ECO:0000313" key="3">
    <source>
        <dbReference type="EMBL" id="RKN38046.1"/>
    </source>
</evidence>
<protein>
    <submittedName>
        <fullName evidence="3">Uncharacterized protein</fullName>
    </submittedName>
</protein>
<feature type="transmembrane region" description="Helical" evidence="2">
    <location>
        <begin position="47"/>
        <end position="68"/>
    </location>
</feature>
<reference evidence="3 4" key="1">
    <citation type="journal article" date="2014" name="Int. J. Syst. Evol. Microbiol.">
        <title>Streptomyces hoynatensis sp. nov., isolated from deep marine sediment.</title>
        <authorList>
            <person name="Veyisoglu A."/>
            <person name="Sahin N."/>
        </authorList>
    </citation>
    <scope>NUCLEOTIDE SEQUENCE [LARGE SCALE GENOMIC DNA]</scope>
    <source>
        <strain evidence="3 4">KCTC 29097</strain>
    </source>
</reference>
<sequence>MAAAGPAGREATVRSQAALAALRGDVTSQEILELARRKRARARTGRLVRRVGLAGLVAGGAFVAWKWWSGQSDPDWLMEPSPATETTESRPSPDRGPESASESASEGAPGNAAESAPEDQAEAGARRGARG</sequence>
<keyword evidence="2" id="KW-0812">Transmembrane</keyword>
<dbReference type="Proteomes" id="UP000272474">
    <property type="component" value="Unassembled WGS sequence"/>
</dbReference>
<dbReference type="Pfam" id="PF17258">
    <property type="entry name" value="DUF5324"/>
    <property type="match status" value="1"/>
</dbReference>
<organism evidence="3 4">
    <name type="scientific">Streptomyces hoynatensis</name>
    <dbReference type="NCBI Taxonomy" id="1141874"/>
    <lineage>
        <taxon>Bacteria</taxon>
        <taxon>Bacillati</taxon>
        <taxon>Actinomycetota</taxon>
        <taxon>Actinomycetes</taxon>
        <taxon>Kitasatosporales</taxon>
        <taxon>Streptomycetaceae</taxon>
        <taxon>Streptomyces</taxon>
    </lineage>
</organism>
<feature type="compositionally biased region" description="Low complexity" evidence="1">
    <location>
        <begin position="98"/>
        <end position="115"/>
    </location>
</feature>
<dbReference type="EMBL" id="RBAL01000020">
    <property type="protein sequence ID" value="RKN38046.1"/>
    <property type="molecule type" value="Genomic_DNA"/>
</dbReference>
<proteinExistence type="predicted"/>
<evidence type="ECO:0000256" key="2">
    <source>
        <dbReference type="SAM" id="Phobius"/>
    </source>
</evidence>
<dbReference type="AlphaFoldDB" id="A0A3A9YS06"/>
<keyword evidence="2" id="KW-0472">Membrane</keyword>
<comment type="caution">
    <text evidence="3">The sequence shown here is derived from an EMBL/GenBank/DDBJ whole genome shotgun (WGS) entry which is preliminary data.</text>
</comment>
<gene>
    <name evidence="3" type="ORF">D7294_26045</name>
</gene>
<keyword evidence="4" id="KW-1185">Reference proteome</keyword>